<evidence type="ECO:0000256" key="2">
    <source>
        <dbReference type="ARBA" id="ARBA00004225"/>
    </source>
</evidence>
<dbReference type="InterPro" id="IPR001750">
    <property type="entry name" value="ND/Mrp_TM"/>
</dbReference>
<comment type="function">
    <text evidence="17">Core subunit of the mitochondrial membrane respiratory chain NADH dehydrogenase (Complex I) which catalyzes electron transfer from NADH through the respiratory chain, using ubiquinone as an electron acceptor. Essential for the catalytic activity and assembly of complex I.</text>
</comment>
<comment type="subcellular location">
    <subcellularLocation>
        <location evidence="2 17">Mitochondrion membrane</location>
        <topology evidence="2 17">Multi-pass membrane protein</topology>
    </subcellularLocation>
</comment>
<keyword evidence="11 17" id="KW-1133">Transmembrane helix</keyword>
<feature type="domain" description="NADH:ubiquinone oxidoreductase chain 4 N-terminal" evidence="19">
    <location>
        <begin position="1"/>
        <end position="103"/>
    </location>
</feature>
<evidence type="ECO:0000256" key="1">
    <source>
        <dbReference type="ARBA" id="ARBA00003257"/>
    </source>
</evidence>
<geneLocation type="mitochondrion" evidence="20"/>
<evidence type="ECO:0000256" key="11">
    <source>
        <dbReference type="ARBA" id="ARBA00022989"/>
    </source>
</evidence>
<dbReference type="Pfam" id="PF01059">
    <property type="entry name" value="Oxidored_q5_N"/>
    <property type="match status" value="1"/>
</dbReference>
<gene>
    <name evidence="20" type="primary">ND4</name>
</gene>
<feature type="transmembrane region" description="Helical" evidence="17">
    <location>
        <begin position="426"/>
        <end position="446"/>
    </location>
</feature>
<keyword evidence="8 17" id="KW-0812">Transmembrane</keyword>
<feature type="transmembrane region" description="Helical" evidence="17">
    <location>
        <begin position="144"/>
        <end position="163"/>
    </location>
</feature>
<dbReference type="EMBL" id="KF385872">
    <property type="protein sequence ID" value="AHA52520.1"/>
    <property type="molecule type" value="Genomic_DNA"/>
</dbReference>
<evidence type="ECO:0000256" key="10">
    <source>
        <dbReference type="ARBA" id="ARBA00022982"/>
    </source>
</evidence>
<feature type="transmembrane region" description="Helical" evidence="17">
    <location>
        <begin position="113"/>
        <end position="132"/>
    </location>
</feature>
<evidence type="ECO:0000256" key="8">
    <source>
        <dbReference type="ARBA" id="ARBA00022692"/>
    </source>
</evidence>
<dbReference type="PRINTS" id="PR01437">
    <property type="entry name" value="NUOXDRDTASE4"/>
</dbReference>
<dbReference type="InterPro" id="IPR000260">
    <property type="entry name" value="NADH4_N"/>
</dbReference>
<dbReference type="PANTHER" id="PTHR43507">
    <property type="entry name" value="NADH-UBIQUINONE OXIDOREDUCTASE CHAIN 4"/>
    <property type="match status" value="1"/>
</dbReference>
<feature type="transmembrane region" description="Helical" evidence="17">
    <location>
        <begin position="347"/>
        <end position="365"/>
    </location>
</feature>
<comment type="catalytic activity">
    <reaction evidence="16 17">
        <text>a ubiquinone + NADH + 5 H(+)(in) = a ubiquinol + NAD(+) + 4 H(+)(out)</text>
        <dbReference type="Rhea" id="RHEA:29091"/>
        <dbReference type="Rhea" id="RHEA-COMP:9565"/>
        <dbReference type="Rhea" id="RHEA-COMP:9566"/>
        <dbReference type="ChEBI" id="CHEBI:15378"/>
        <dbReference type="ChEBI" id="CHEBI:16389"/>
        <dbReference type="ChEBI" id="CHEBI:17976"/>
        <dbReference type="ChEBI" id="CHEBI:57540"/>
        <dbReference type="ChEBI" id="CHEBI:57945"/>
        <dbReference type="EC" id="7.1.1.2"/>
    </reaction>
</comment>
<dbReference type="Pfam" id="PF00361">
    <property type="entry name" value="Proton_antipo_M"/>
    <property type="match status" value="1"/>
</dbReference>
<dbReference type="AlphaFoldDB" id="A0A0A6ZL05"/>
<keyword evidence="9" id="KW-1278">Translocase</keyword>
<evidence type="ECO:0000256" key="9">
    <source>
        <dbReference type="ARBA" id="ARBA00022967"/>
    </source>
</evidence>
<feature type="transmembrane region" description="Helical" evidence="17">
    <location>
        <begin position="175"/>
        <end position="197"/>
    </location>
</feature>
<keyword evidence="12 17" id="KW-0520">NAD</keyword>
<dbReference type="GO" id="GO:0048039">
    <property type="term" value="F:ubiquinone binding"/>
    <property type="evidence" value="ECO:0007669"/>
    <property type="project" value="TreeGrafter"/>
</dbReference>
<feature type="transmembrane region" description="Helical" evidence="17">
    <location>
        <begin position="305"/>
        <end position="326"/>
    </location>
</feature>
<proteinExistence type="inferred from homology"/>
<keyword evidence="7 17" id="KW-0679">Respiratory chain</keyword>
<feature type="transmembrane region" description="Helical" evidence="17">
    <location>
        <begin position="6"/>
        <end position="21"/>
    </location>
</feature>
<keyword evidence="14 17" id="KW-0496">Mitochondrion</keyword>
<protein>
    <recommendedName>
        <fullName evidence="5 17">NADH-ubiquinone oxidoreductase chain 4</fullName>
        <ecNumber evidence="4 17">7.1.1.2</ecNumber>
    </recommendedName>
</protein>
<reference evidence="20" key="1">
    <citation type="submission" date="2013-07" db="EMBL/GenBank/DDBJ databases">
        <title>The comparative mitochondrial genomes from Braconidae subfamilies and the phylogeny of the Hymenoptera.</title>
        <authorList>
            <person name="Li Q."/>
            <person name="Wei S.J."/>
            <person name="Chen X.X."/>
        </authorList>
    </citation>
    <scope>NUCLEOTIDE SEQUENCE</scope>
</reference>
<sequence length="447" mass="53263">MMKLFMFLLSFLMIFKLIYYMKLIIQNYILIFMLILIFNFNLYNFYWSKLYYIFSMDNISFNLLILTCWILSISLLSSNKMIFEKFNNNFIFLIILLLLILMMFFMSMNLMMFYIYFESSLIPIMLLIMGWGMQINRIQASMYMLFYTLFGSLPLFLMIIFLFKKFNFIMLNIMLLNYSFFINNIFMYFMLIMAFLIKMPMYFIHLWLPKAHVESPISGSMILAGIMLKLGSYGMFRLMPIFPLMFLNLNYLILMISIMGGIYASLICMNQIDLKVIVAYSSIVHMSILMSSMMTLFNWGYSGSFMMMIAHGLCSSAMFCLVNINYERIHSRNLLINKGMLNLFPSLTLWWFLICSSNFSAPPSLNLISEIMLWNSLISWFKFNMIMLILIAFFSTYYSIYMYSYSQHGLLNLNLLKIKFINCREFIILFLHWVPLNFLFLNLNILI</sequence>
<feature type="transmembrane region" description="Helical" evidence="17">
    <location>
        <begin position="276"/>
        <end position="299"/>
    </location>
</feature>
<dbReference type="GO" id="GO:0031966">
    <property type="term" value="C:mitochondrial membrane"/>
    <property type="evidence" value="ECO:0007669"/>
    <property type="project" value="UniProtKB-SubCell"/>
</dbReference>
<evidence type="ECO:0000256" key="12">
    <source>
        <dbReference type="ARBA" id="ARBA00023027"/>
    </source>
</evidence>
<keyword evidence="13 17" id="KW-0830">Ubiquinone</keyword>
<evidence type="ECO:0000256" key="3">
    <source>
        <dbReference type="ARBA" id="ARBA00009025"/>
    </source>
</evidence>
<evidence type="ECO:0000256" key="13">
    <source>
        <dbReference type="ARBA" id="ARBA00023075"/>
    </source>
</evidence>
<evidence type="ECO:0000256" key="4">
    <source>
        <dbReference type="ARBA" id="ARBA00012944"/>
    </source>
</evidence>
<name>A0A0A6ZL05_9HYME</name>
<evidence type="ECO:0000256" key="17">
    <source>
        <dbReference type="RuleBase" id="RU003297"/>
    </source>
</evidence>
<feature type="transmembrane region" description="Helical" evidence="17">
    <location>
        <begin position="59"/>
        <end position="78"/>
    </location>
</feature>
<feature type="transmembrane region" description="Helical" evidence="17">
    <location>
        <begin position="28"/>
        <end position="47"/>
    </location>
</feature>
<evidence type="ECO:0000256" key="15">
    <source>
        <dbReference type="ARBA" id="ARBA00023136"/>
    </source>
</evidence>
<evidence type="ECO:0000256" key="16">
    <source>
        <dbReference type="ARBA" id="ARBA00049551"/>
    </source>
</evidence>
<evidence type="ECO:0000259" key="19">
    <source>
        <dbReference type="Pfam" id="PF01059"/>
    </source>
</evidence>
<evidence type="ECO:0000313" key="20">
    <source>
        <dbReference type="EMBL" id="AHA52520.1"/>
    </source>
</evidence>
<dbReference type="EC" id="7.1.1.2" evidence="4 17"/>
<feature type="transmembrane region" description="Helical" evidence="17">
    <location>
        <begin position="90"/>
        <end position="107"/>
    </location>
</feature>
<dbReference type="PANTHER" id="PTHR43507:SF20">
    <property type="entry name" value="NADH-UBIQUINONE OXIDOREDUCTASE CHAIN 4"/>
    <property type="match status" value="1"/>
</dbReference>
<feature type="transmembrane region" description="Helical" evidence="17">
    <location>
        <begin position="242"/>
        <end position="264"/>
    </location>
</feature>
<evidence type="ECO:0000256" key="6">
    <source>
        <dbReference type="ARBA" id="ARBA00022448"/>
    </source>
</evidence>
<evidence type="ECO:0000256" key="7">
    <source>
        <dbReference type="ARBA" id="ARBA00022660"/>
    </source>
</evidence>
<comment type="function">
    <text evidence="1">Core subunit of the mitochondrial membrane respiratory chain NADH dehydrogenase (Complex I) that is believed to belong to the minimal assembly required for catalysis. Complex I functions in the transfer of electrons from NADH to the respiratory chain. The immediate electron acceptor for the enzyme is believed to be ubiquinone.</text>
</comment>
<accession>A0A0A6ZL05</accession>
<feature type="transmembrane region" description="Helical" evidence="17">
    <location>
        <begin position="385"/>
        <end position="405"/>
    </location>
</feature>
<dbReference type="GO" id="GO:0008137">
    <property type="term" value="F:NADH dehydrogenase (ubiquinone) activity"/>
    <property type="evidence" value="ECO:0007669"/>
    <property type="project" value="UniProtKB-UniRule"/>
</dbReference>
<dbReference type="GO" id="GO:0015990">
    <property type="term" value="P:electron transport coupled proton transport"/>
    <property type="evidence" value="ECO:0007669"/>
    <property type="project" value="TreeGrafter"/>
</dbReference>
<dbReference type="GO" id="GO:0003954">
    <property type="term" value="F:NADH dehydrogenase activity"/>
    <property type="evidence" value="ECO:0007669"/>
    <property type="project" value="TreeGrafter"/>
</dbReference>
<organism evidence="20">
    <name type="scientific">Eumacrocentrus sp. QL-2013</name>
    <dbReference type="NCBI Taxonomy" id="1421594"/>
    <lineage>
        <taxon>Eukaryota</taxon>
        <taxon>Metazoa</taxon>
        <taxon>Ecdysozoa</taxon>
        <taxon>Arthropoda</taxon>
        <taxon>Hexapoda</taxon>
        <taxon>Insecta</taxon>
        <taxon>Pterygota</taxon>
        <taxon>Neoptera</taxon>
        <taxon>Endopterygota</taxon>
        <taxon>Hymenoptera</taxon>
        <taxon>Apocrita</taxon>
        <taxon>Ichneumonoidea</taxon>
        <taxon>Braconidae</taxon>
        <taxon>Helconinae</taxon>
        <taxon>Eumacrocentrus</taxon>
    </lineage>
</organism>
<keyword evidence="6 17" id="KW-0813">Transport</keyword>
<dbReference type="InterPro" id="IPR003918">
    <property type="entry name" value="NADH_UbQ_OxRdtase"/>
</dbReference>
<keyword evidence="15 17" id="KW-0472">Membrane</keyword>
<evidence type="ECO:0000256" key="14">
    <source>
        <dbReference type="ARBA" id="ARBA00023128"/>
    </source>
</evidence>
<feature type="domain" description="NADH:quinone oxidoreductase/Mrp antiporter transmembrane" evidence="18">
    <location>
        <begin position="107"/>
        <end position="391"/>
    </location>
</feature>
<dbReference type="GO" id="GO:0042773">
    <property type="term" value="P:ATP synthesis coupled electron transport"/>
    <property type="evidence" value="ECO:0007669"/>
    <property type="project" value="InterPro"/>
</dbReference>
<evidence type="ECO:0000256" key="5">
    <source>
        <dbReference type="ARBA" id="ARBA00021006"/>
    </source>
</evidence>
<comment type="similarity">
    <text evidence="3 17">Belongs to the complex I subunit 4 family.</text>
</comment>
<keyword evidence="10 17" id="KW-0249">Electron transport</keyword>
<evidence type="ECO:0000259" key="18">
    <source>
        <dbReference type="Pfam" id="PF00361"/>
    </source>
</evidence>